<dbReference type="InterPro" id="IPR012506">
    <property type="entry name" value="TMEM86B-like"/>
</dbReference>
<keyword evidence="5 6" id="KW-0472">Membrane</keyword>
<keyword evidence="7" id="KW-0732">Signal</keyword>
<dbReference type="GO" id="GO:0016020">
    <property type="term" value="C:membrane"/>
    <property type="evidence" value="ECO:0007669"/>
    <property type="project" value="UniProtKB-SubCell"/>
</dbReference>
<evidence type="ECO:0000256" key="6">
    <source>
        <dbReference type="SAM" id="Phobius"/>
    </source>
</evidence>
<gene>
    <name evidence="8" type="ORF">SanaruYs_03550</name>
</gene>
<feature type="transmembrane region" description="Helical" evidence="6">
    <location>
        <begin position="142"/>
        <end position="160"/>
    </location>
</feature>
<keyword evidence="4 6" id="KW-1133">Transmembrane helix</keyword>
<evidence type="ECO:0000256" key="5">
    <source>
        <dbReference type="ARBA" id="ARBA00023136"/>
    </source>
</evidence>
<comment type="caution">
    <text evidence="8">The sequence shown here is derived from an EMBL/GenBank/DDBJ whole genome shotgun (WGS) entry which is preliminary data.</text>
</comment>
<evidence type="ECO:0000256" key="1">
    <source>
        <dbReference type="ARBA" id="ARBA00004141"/>
    </source>
</evidence>
<evidence type="ECO:0000256" key="2">
    <source>
        <dbReference type="ARBA" id="ARBA00007375"/>
    </source>
</evidence>
<dbReference type="PANTHER" id="PTHR31885:SF6">
    <property type="entry name" value="GH04784P"/>
    <property type="match status" value="1"/>
</dbReference>
<dbReference type="Proteomes" id="UP000288227">
    <property type="component" value="Unassembled WGS sequence"/>
</dbReference>
<evidence type="ECO:0000313" key="8">
    <source>
        <dbReference type="EMBL" id="GCC50140.1"/>
    </source>
</evidence>
<dbReference type="PANTHER" id="PTHR31885">
    <property type="entry name" value="GH04784P"/>
    <property type="match status" value="1"/>
</dbReference>
<dbReference type="EMBL" id="BHXQ01000001">
    <property type="protein sequence ID" value="GCC50140.1"/>
    <property type="molecule type" value="Genomic_DNA"/>
</dbReference>
<evidence type="ECO:0000256" key="4">
    <source>
        <dbReference type="ARBA" id="ARBA00022989"/>
    </source>
</evidence>
<evidence type="ECO:0000256" key="7">
    <source>
        <dbReference type="SAM" id="SignalP"/>
    </source>
</evidence>
<dbReference type="Pfam" id="PF07947">
    <property type="entry name" value="YhhN"/>
    <property type="match status" value="1"/>
</dbReference>
<feature type="transmembrane region" description="Helical" evidence="6">
    <location>
        <begin position="172"/>
        <end position="193"/>
    </location>
</feature>
<evidence type="ECO:0000256" key="3">
    <source>
        <dbReference type="ARBA" id="ARBA00022692"/>
    </source>
</evidence>
<protein>
    <submittedName>
        <fullName evidence="8">Lysoplasmalogenase</fullName>
    </submittedName>
</protein>
<dbReference type="RefSeq" id="WP_127120793.1">
    <property type="nucleotide sequence ID" value="NZ_BHXQ01000001.1"/>
</dbReference>
<sequence length="223" mass="25324">MKKLALALFLLASATELTAHLFNWPTVRHFSKPLLMAFLGLYYYLSVEKSELSKLVVLALVFSWGGDVLLMYQPKHELYFIFGLASFLAAHLFYIFTYKQFRSEDTSNALMGVQRFRYSFPVILAGTGLITVLYNHLGDLKIPVVIYALVLVLMVLNALFRFGRTSLSSFSMVFFGATLFMISDSLIAINKFLMPVANSGLWVMITYITAQYLIIEGLLKHKQ</sequence>
<comment type="similarity">
    <text evidence="2">Belongs to the TMEM86 family.</text>
</comment>
<organism evidence="8 9">
    <name type="scientific">Chryseotalea sanaruensis</name>
    <dbReference type="NCBI Taxonomy" id="2482724"/>
    <lineage>
        <taxon>Bacteria</taxon>
        <taxon>Pseudomonadati</taxon>
        <taxon>Bacteroidota</taxon>
        <taxon>Cytophagia</taxon>
        <taxon>Cytophagales</taxon>
        <taxon>Chryseotaleaceae</taxon>
        <taxon>Chryseotalea</taxon>
    </lineage>
</organism>
<keyword evidence="9" id="KW-1185">Reference proteome</keyword>
<proteinExistence type="inferred from homology"/>
<feature type="transmembrane region" description="Helical" evidence="6">
    <location>
        <begin position="118"/>
        <end position="136"/>
    </location>
</feature>
<name>A0A401U5M2_9BACT</name>
<dbReference type="GO" id="GO:0016787">
    <property type="term" value="F:hydrolase activity"/>
    <property type="evidence" value="ECO:0007669"/>
    <property type="project" value="TreeGrafter"/>
</dbReference>
<accession>A0A401U5M2</accession>
<reference evidence="8 9" key="1">
    <citation type="submission" date="2018-11" db="EMBL/GenBank/DDBJ databases">
        <title>Chryseotalea sanarue gen. nov., sp., nov., a member of the family Cytophagaceae, isolated from a brackish lake in Hamamatsu Japan.</title>
        <authorList>
            <person name="Maejima Y."/>
            <person name="Iino T."/>
            <person name="Muraguchi Y."/>
            <person name="Fukuda K."/>
            <person name="Ohkuma M."/>
            <person name="Moriuchi R."/>
            <person name="Dohra H."/>
            <person name="Kimbara K."/>
            <person name="Shintani M."/>
        </authorList>
    </citation>
    <scope>NUCLEOTIDE SEQUENCE [LARGE SCALE GENOMIC DNA]</scope>
    <source>
        <strain evidence="8 9">Ys</strain>
    </source>
</reference>
<evidence type="ECO:0000313" key="9">
    <source>
        <dbReference type="Proteomes" id="UP000288227"/>
    </source>
</evidence>
<feature type="transmembrane region" description="Helical" evidence="6">
    <location>
        <begin position="199"/>
        <end position="219"/>
    </location>
</feature>
<comment type="subcellular location">
    <subcellularLocation>
        <location evidence="1">Membrane</location>
        <topology evidence="1">Multi-pass membrane protein</topology>
    </subcellularLocation>
</comment>
<keyword evidence="3 6" id="KW-0812">Transmembrane</keyword>
<feature type="signal peptide" evidence="7">
    <location>
        <begin position="1"/>
        <end position="19"/>
    </location>
</feature>
<feature type="transmembrane region" description="Helical" evidence="6">
    <location>
        <begin position="78"/>
        <end position="97"/>
    </location>
</feature>
<dbReference type="AlphaFoldDB" id="A0A401U5M2"/>
<dbReference type="OrthoDB" id="5651790at2"/>
<feature type="chain" id="PRO_5019546587" evidence="7">
    <location>
        <begin position="20"/>
        <end position="223"/>
    </location>
</feature>